<reference evidence="2 3" key="1">
    <citation type="submission" date="2024-01" db="EMBL/GenBank/DDBJ databases">
        <title>The genomes of 5 underutilized Papilionoideae crops provide insights into root nodulation and disease resistanc.</title>
        <authorList>
            <person name="Jiang F."/>
        </authorList>
    </citation>
    <scope>NUCLEOTIDE SEQUENCE [LARGE SCALE GENOMIC DNA]</scope>
    <source>
        <strain evidence="2">LVBAO_FW01</strain>
        <tissue evidence="2">Leaves</tissue>
    </source>
</reference>
<protein>
    <submittedName>
        <fullName evidence="2">Uncharacterized protein</fullName>
    </submittedName>
</protein>
<gene>
    <name evidence="2" type="ORF">VNO77_07502</name>
</gene>
<dbReference type="Proteomes" id="UP001367508">
    <property type="component" value="Unassembled WGS sequence"/>
</dbReference>
<proteinExistence type="predicted"/>
<name>A0AAN9R0M2_CANGL</name>
<feature type="region of interest" description="Disordered" evidence="1">
    <location>
        <begin position="1"/>
        <end position="23"/>
    </location>
</feature>
<accession>A0AAN9R0M2</accession>
<sequence>MGKMKILRSSQANSDLVGEKEIGPKKKPKSLKLYRSSYSEVIGVATNYGTLDLVHHRFPFSFASLKRLKQKVKDTLSKFQRHALSDGILVARVQ</sequence>
<dbReference type="EMBL" id="JAYMYQ010000002">
    <property type="protein sequence ID" value="KAK7349803.1"/>
    <property type="molecule type" value="Genomic_DNA"/>
</dbReference>
<keyword evidence="3" id="KW-1185">Reference proteome</keyword>
<evidence type="ECO:0000313" key="2">
    <source>
        <dbReference type="EMBL" id="KAK7349803.1"/>
    </source>
</evidence>
<evidence type="ECO:0000313" key="3">
    <source>
        <dbReference type="Proteomes" id="UP001367508"/>
    </source>
</evidence>
<dbReference type="AlphaFoldDB" id="A0AAN9R0M2"/>
<evidence type="ECO:0000256" key="1">
    <source>
        <dbReference type="SAM" id="MobiDB-lite"/>
    </source>
</evidence>
<organism evidence="2 3">
    <name type="scientific">Canavalia gladiata</name>
    <name type="common">Sword bean</name>
    <name type="synonym">Dolichos gladiatus</name>
    <dbReference type="NCBI Taxonomy" id="3824"/>
    <lineage>
        <taxon>Eukaryota</taxon>
        <taxon>Viridiplantae</taxon>
        <taxon>Streptophyta</taxon>
        <taxon>Embryophyta</taxon>
        <taxon>Tracheophyta</taxon>
        <taxon>Spermatophyta</taxon>
        <taxon>Magnoliopsida</taxon>
        <taxon>eudicotyledons</taxon>
        <taxon>Gunneridae</taxon>
        <taxon>Pentapetalae</taxon>
        <taxon>rosids</taxon>
        <taxon>fabids</taxon>
        <taxon>Fabales</taxon>
        <taxon>Fabaceae</taxon>
        <taxon>Papilionoideae</taxon>
        <taxon>50 kb inversion clade</taxon>
        <taxon>NPAAA clade</taxon>
        <taxon>indigoferoid/millettioid clade</taxon>
        <taxon>Phaseoleae</taxon>
        <taxon>Canavalia</taxon>
    </lineage>
</organism>
<comment type="caution">
    <text evidence="2">The sequence shown here is derived from an EMBL/GenBank/DDBJ whole genome shotgun (WGS) entry which is preliminary data.</text>
</comment>